<keyword evidence="7" id="KW-1185">Reference proteome</keyword>
<dbReference type="InterPro" id="IPR037925">
    <property type="entry name" value="FlgE/F/G-like"/>
</dbReference>
<accession>A0A0W0WL14</accession>
<dbReference type="EMBL" id="LNYO01000024">
    <property type="protein sequence ID" value="KTD33020.1"/>
    <property type="molecule type" value="Genomic_DNA"/>
</dbReference>
<proteinExistence type="inferred from homology"/>
<evidence type="ECO:0000256" key="3">
    <source>
        <dbReference type="ARBA" id="ARBA00023143"/>
    </source>
</evidence>
<evidence type="ECO:0000313" key="7">
    <source>
        <dbReference type="Proteomes" id="UP000054725"/>
    </source>
</evidence>
<dbReference type="NCBIfam" id="TIGR03506">
    <property type="entry name" value="FlgEFG_subfam"/>
    <property type="match status" value="1"/>
</dbReference>
<keyword evidence="6" id="KW-0966">Cell projection</keyword>
<dbReference type="Gene3D" id="2.60.98.20">
    <property type="entry name" value="Flagellar hook protein FlgE"/>
    <property type="match status" value="1"/>
</dbReference>
<dbReference type="InterPro" id="IPR020013">
    <property type="entry name" value="Flagellar_FlgE/F/G"/>
</dbReference>
<evidence type="ECO:0000256" key="1">
    <source>
        <dbReference type="ARBA" id="ARBA00004117"/>
    </source>
</evidence>
<evidence type="ECO:0000256" key="2">
    <source>
        <dbReference type="ARBA" id="ARBA00009677"/>
    </source>
</evidence>
<comment type="caution">
    <text evidence="6">The sequence shown here is derived from an EMBL/GenBank/DDBJ whole genome shotgun (WGS) entry which is preliminary data.</text>
</comment>
<dbReference type="SUPFAM" id="SSF117143">
    <property type="entry name" value="Flagellar hook protein flgE"/>
    <property type="match status" value="1"/>
</dbReference>
<dbReference type="STRING" id="45070.Lnau_2668"/>
<dbReference type="InterPro" id="IPR037058">
    <property type="entry name" value="Falgellar_hook_FlgE_sf"/>
</dbReference>
<comment type="function">
    <text evidence="4">A flexible structure which links the flagellar filament to the drive apparatus in the basal body.</text>
</comment>
<evidence type="ECO:0000256" key="4">
    <source>
        <dbReference type="RuleBase" id="RU362116"/>
    </source>
</evidence>
<dbReference type="GO" id="GO:0071978">
    <property type="term" value="P:bacterial-type flagellum-dependent swarming motility"/>
    <property type="evidence" value="ECO:0007669"/>
    <property type="project" value="TreeGrafter"/>
</dbReference>
<dbReference type="Proteomes" id="UP000054725">
    <property type="component" value="Unassembled WGS sequence"/>
</dbReference>
<keyword evidence="3 4" id="KW-0975">Bacterial flagellum</keyword>
<evidence type="ECO:0000313" key="6">
    <source>
        <dbReference type="EMBL" id="KTD33020.1"/>
    </source>
</evidence>
<dbReference type="InterPro" id="IPR011491">
    <property type="entry name" value="FlgE_D2"/>
</dbReference>
<dbReference type="GO" id="GO:0009424">
    <property type="term" value="C:bacterial-type flagellum hook"/>
    <property type="evidence" value="ECO:0007669"/>
    <property type="project" value="TreeGrafter"/>
</dbReference>
<dbReference type="PATRIC" id="fig|45070.6.peg.2815"/>
<dbReference type="Pfam" id="PF07559">
    <property type="entry name" value="FlgE_D2"/>
    <property type="match status" value="1"/>
</dbReference>
<protein>
    <recommendedName>
        <fullName evidence="4">Flagellar hook protein FlgE</fullName>
    </recommendedName>
</protein>
<keyword evidence="6" id="KW-0969">Cilium</keyword>
<comment type="similarity">
    <text evidence="2 4">Belongs to the flagella basal body rod proteins family.</text>
</comment>
<evidence type="ECO:0000259" key="5">
    <source>
        <dbReference type="Pfam" id="PF07559"/>
    </source>
</evidence>
<comment type="subcellular location">
    <subcellularLocation>
        <location evidence="1 4">Bacterial flagellum basal body</location>
    </subcellularLocation>
</comment>
<dbReference type="PANTHER" id="PTHR30435:SF1">
    <property type="entry name" value="FLAGELLAR HOOK PROTEIN FLGE"/>
    <property type="match status" value="1"/>
</dbReference>
<dbReference type="GO" id="GO:0009425">
    <property type="term" value="C:bacterial-type flagellum basal body"/>
    <property type="evidence" value="ECO:0007669"/>
    <property type="project" value="UniProtKB-SubCell"/>
</dbReference>
<organism evidence="6 7">
    <name type="scientific">Legionella nautarum</name>
    <dbReference type="NCBI Taxonomy" id="45070"/>
    <lineage>
        <taxon>Bacteria</taxon>
        <taxon>Pseudomonadati</taxon>
        <taxon>Pseudomonadota</taxon>
        <taxon>Gammaproteobacteria</taxon>
        <taxon>Legionellales</taxon>
        <taxon>Legionellaceae</taxon>
        <taxon>Legionella</taxon>
    </lineage>
</organism>
<dbReference type="PANTHER" id="PTHR30435">
    <property type="entry name" value="FLAGELLAR PROTEIN"/>
    <property type="match status" value="1"/>
</dbReference>
<dbReference type="OrthoDB" id="9804559at2"/>
<feature type="domain" description="Flagellar hook protein FlgE D2" evidence="5">
    <location>
        <begin position="125"/>
        <end position="232"/>
    </location>
</feature>
<sequence>MTIKSILVAVAILVSPQLYAGNLYKLTKEPLTFNQCPISVTDNPFDLALMNKGYFVVSRGKKDSELLFTRYGKILLDQAYYLRSDEGDYFLAVTKKSDFKHLSKIQIPIANLAPKATSKIKISINFPAMATEKDDYHSSMTIYDSLSNTHTVNIQSEKIATDTWRTRVSVDEIELDEGRLVFNGAGTLSQQEGLNHVQWPADYGLHELKIDFKSSTQYASPYAVNSIQHDGYSLGVLTGVDVTRHGEIDLLYNNGQYKMLRNRIAVAMFTNPAYLEHVTSHLYRPSEKSGQPRIHWVNSEYAVFSGGLEEEACLIN</sequence>
<dbReference type="AlphaFoldDB" id="A0A0W0WL14"/>
<dbReference type="RefSeq" id="WP_058505650.1">
    <property type="nucleotide sequence ID" value="NZ_CAAAIF010000007.1"/>
</dbReference>
<dbReference type="GO" id="GO:0005829">
    <property type="term" value="C:cytosol"/>
    <property type="evidence" value="ECO:0007669"/>
    <property type="project" value="TreeGrafter"/>
</dbReference>
<name>A0A0W0WL14_9GAMM</name>
<gene>
    <name evidence="6" type="primary">flgE_3</name>
    <name evidence="6" type="ORF">Lnau_2668</name>
</gene>
<keyword evidence="6" id="KW-0282">Flagellum</keyword>
<reference evidence="6 7" key="1">
    <citation type="submission" date="2015-11" db="EMBL/GenBank/DDBJ databases">
        <title>Genomic analysis of 38 Legionella species identifies large and diverse effector repertoires.</title>
        <authorList>
            <person name="Burstein D."/>
            <person name="Amaro F."/>
            <person name="Zusman T."/>
            <person name="Lifshitz Z."/>
            <person name="Cohen O."/>
            <person name="Gilbert J.A."/>
            <person name="Pupko T."/>
            <person name="Shuman H.A."/>
            <person name="Segal G."/>
        </authorList>
    </citation>
    <scope>NUCLEOTIDE SEQUENCE [LARGE SCALE GENOMIC DNA]</scope>
    <source>
        <strain evidence="6 7">ATCC 49506</strain>
    </source>
</reference>